<evidence type="ECO:0000313" key="3">
    <source>
        <dbReference type="Proteomes" id="UP000593579"/>
    </source>
</evidence>
<proteinExistence type="predicted"/>
<keyword evidence="3" id="KW-1185">Reference proteome</keyword>
<dbReference type="AlphaFoldDB" id="A0A7J9CYU2"/>
<sequence length="128" mass="14049">MNLEVVKYCATVLFLGSPISPSSDDSKSSPEQPSPNMHTLSSSPTLEMFQISLADVGNSEHHCRISLLTHHTGGENADVSNLVQLDPFNMEYPSSLQVKWEELPKVVSTGSHVLKGKRKTESPAQNWT</sequence>
<feature type="region of interest" description="Disordered" evidence="1">
    <location>
        <begin position="20"/>
        <end position="42"/>
    </location>
</feature>
<dbReference type="OrthoDB" id="967807at2759"/>
<comment type="caution">
    <text evidence="2">The sequence shown here is derived from an EMBL/GenBank/DDBJ whole genome shotgun (WGS) entry which is preliminary data.</text>
</comment>
<reference evidence="2 3" key="1">
    <citation type="journal article" date="2019" name="Genome Biol. Evol.">
        <title>Insights into the evolution of the New World diploid cottons (Gossypium, subgenus Houzingenia) based on genome sequencing.</title>
        <authorList>
            <person name="Grover C.E."/>
            <person name="Arick M.A. 2nd"/>
            <person name="Thrash A."/>
            <person name="Conover J.L."/>
            <person name="Sanders W.S."/>
            <person name="Peterson D.G."/>
            <person name="Frelichowski J.E."/>
            <person name="Scheffler J.A."/>
            <person name="Scheffler B.E."/>
            <person name="Wendel J.F."/>
        </authorList>
    </citation>
    <scope>NUCLEOTIDE SEQUENCE [LARGE SCALE GENOMIC DNA]</scope>
    <source>
        <strain evidence="2">5</strain>
        <tissue evidence="2">Leaf</tissue>
    </source>
</reference>
<gene>
    <name evidence="2" type="ORF">Gogos_005413</name>
</gene>
<organism evidence="2 3">
    <name type="scientific">Gossypium gossypioides</name>
    <name type="common">Mexican cotton</name>
    <name type="synonym">Selera gossypioides</name>
    <dbReference type="NCBI Taxonomy" id="34282"/>
    <lineage>
        <taxon>Eukaryota</taxon>
        <taxon>Viridiplantae</taxon>
        <taxon>Streptophyta</taxon>
        <taxon>Embryophyta</taxon>
        <taxon>Tracheophyta</taxon>
        <taxon>Spermatophyta</taxon>
        <taxon>Magnoliopsida</taxon>
        <taxon>eudicotyledons</taxon>
        <taxon>Gunneridae</taxon>
        <taxon>Pentapetalae</taxon>
        <taxon>rosids</taxon>
        <taxon>malvids</taxon>
        <taxon>Malvales</taxon>
        <taxon>Malvaceae</taxon>
        <taxon>Malvoideae</taxon>
        <taxon>Gossypium</taxon>
    </lineage>
</organism>
<feature type="compositionally biased region" description="Low complexity" evidence="1">
    <location>
        <begin position="20"/>
        <end position="35"/>
    </location>
</feature>
<dbReference type="EMBL" id="JABEZY010257167">
    <property type="protein sequence ID" value="MBA0753632.1"/>
    <property type="molecule type" value="Genomic_DNA"/>
</dbReference>
<evidence type="ECO:0000313" key="2">
    <source>
        <dbReference type="EMBL" id="MBA0753632.1"/>
    </source>
</evidence>
<accession>A0A7J9CYU2</accession>
<dbReference type="Proteomes" id="UP000593579">
    <property type="component" value="Unassembled WGS sequence"/>
</dbReference>
<protein>
    <submittedName>
        <fullName evidence="2">Uncharacterized protein</fullName>
    </submittedName>
</protein>
<evidence type="ECO:0000256" key="1">
    <source>
        <dbReference type="SAM" id="MobiDB-lite"/>
    </source>
</evidence>
<name>A0A7J9CYU2_GOSGO</name>